<evidence type="ECO:0000313" key="7">
    <source>
        <dbReference type="EMBL" id="GFO59981.1"/>
    </source>
</evidence>
<evidence type="ECO:0000256" key="2">
    <source>
        <dbReference type="ARBA" id="ARBA00008441"/>
    </source>
</evidence>
<comment type="subcellular location">
    <subcellularLocation>
        <location evidence="1">Periplasm</location>
    </subcellularLocation>
</comment>
<evidence type="ECO:0000256" key="1">
    <source>
        <dbReference type="ARBA" id="ARBA00004418"/>
    </source>
</evidence>
<evidence type="ECO:0000256" key="6">
    <source>
        <dbReference type="SAM" id="SignalP"/>
    </source>
</evidence>
<dbReference type="PANTHER" id="PTHR38102">
    <property type="entry name" value="PERIPLASMIC CHAPERONE SPY"/>
    <property type="match status" value="1"/>
</dbReference>
<feature type="signal peptide" evidence="6">
    <location>
        <begin position="1"/>
        <end position="23"/>
    </location>
</feature>
<accession>A0A6V8MJ22</accession>
<organism evidence="7 8">
    <name type="scientific">Geomonas silvestris</name>
    <dbReference type="NCBI Taxonomy" id="2740184"/>
    <lineage>
        <taxon>Bacteria</taxon>
        <taxon>Pseudomonadati</taxon>
        <taxon>Thermodesulfobacteriota</taxon>
        <taxon>Desulfuromonadia</taxon>
        <taxon>Geobacterales</taxon>
        <taxon>Geobacteraceae</taxon>
        <taxon>Geomonas</taxon>
    </lineage>
</organism>
<dbReference type="InterPro" id="IPR052211">
    <property type="entry name" value="Cpx_auxiliary_protein"/>
</dbReference>
<comment type="similarity">
    <text evidence="2">Belongs to the CpxP/Spy family.</text>
</comment>
<name>A0A6V8MJ22_9BACT</name>
<feature type="chain" id="PRO_5028437138" description="Periplasmic heavy metal sensor" evidence="6">
    <location>
        <begin position="24"/>
        <end position="170"/>
    </location>
</feature>
<dbReference type="PANTHER" id="PTHR38102:SF1">
    <property type="entry name" value="PERIPLASMIC CHAPERONE SPY"/>
    <property type="match status" value="1"/>
</dbReference>
<dbReference type="InterPro" id="IPR012899">
    <property type="entry name" value="LTXXQ"/>
</dbReference>
<feature type="compositionally biased region" description="Basic and acidic residues" evidence="5">
    <location>
        <begin position="155"/>
        <end position="170"/>
    </location>
</feature>
<evidence type="ECO:0000256" key="5">
    <source>
        <dbReference type="SAM" id="MobiDB-lite"/>
    </source>
</evidence>
<sequence>MKGRLAVVVGSALLLGGALLCQAHPGGDFLAQEREDRMPPGPFPPFVGRALDLSDAQKGQIEAIMKEARDKEHARRGEAEDLHEKLRQAERAASFDETAVRGIANALAGLDAERLVARIKTHFRISAVLTPAQRTLAERMLPRPGDLPVPRHCRDRGPGREDGPGERPLF</sequence>
<keyword evidence="8" id="KW-1185">Reference proteome</keyword>
<keyword evidence="3 6" id="KW-0732">Signal</keyword>
<gene>
    <name evidence="7" type="ORF">GMST_23060</name>
</gene>
<dbReference type="AlphaFoldDB" id="A0A6V8MJ22"/>
<dbReference type="Gene3D" id="1.20.120.1490">
    <property type="match status" value="1"/>
</dbReference>
<dbReference type="RefSeq" id="WP_183354803.1">
    <property type="nucleotide sequence ID" value="NZ_BLXX01000006.1"/>
</dbReference>
<evidence type="ECO:0000313" key="8">
    <source>
        <dbReference type="Proteomes" id="UP000556026"/>
    </source>
</evidence>
<dbReference type="GO" id="GO:0051082">
    <property type="term" value="F:unfolded protein binding"/>
    <property type="evidence" value="ECO:0007669"/>
    <property type="project" value="TreeGrafter"/>
</dbReference>
<reference evidence="8" key="1">
    <citation type="submission" date="2020-06" db="EMBL/GenBank/DDBJ databases">
        <title>Draft genomic sequence of Geomonas sp. Red330.</title>
        <authorList>
            <person name="Itoh H."/>
            <person name="Zhenxing X."/>
            <person name="Ushijima N."/>
            <person name="Masuda Y."/>
            <person name="Shiratori Y."/>
            <person name="Senoo K."/>
        </authorList>
    </citation>
    <scope>NUCLEOTIDE SEQUENCE [LARGE SCALE GENOMIC DNA]</scope>
    <source>
        <strain evidence="8">Red330</strain>
    </source>
</reference>
<protein>
    <recommendedName>
        <fullName evidence="9">Periplasmic heavy metal sensor</fullName>
    </recommendedName>
</protein>
<feature type="region of interest" description="Disordered" evidence="5">
    <location>
        <begin position="140"/>
        <end position="170"/>
    </location>
</feature>
<dbReference type="EMBL" id="BLXX01000006">
    <property type="protein sequence ID" value="GFO59981.1"/>
    <property type="molecule type" value="Genomic_DNA"/>
</dbReference>
<dbReference type="CDD" id="cd09916">
    <property type="entry name" value="CpxP_like"/>
    <property type="match status" value="1"/>
</dbReference>
<comment type="caution">
    <text evidence="7">The sequence shown here is derived from an EMBL/GenBank/DDBJ whole genome shotgun (WGS) entry which is preliminary data.</text>
</comment>
<dbReference type="GO" id="GO:0030288">
    <property type="term" value="C:outer membrane-bounded periplasmic space"/>
    <property type="evidence" value="ECO:0007669"/>
    <property type="project" value="TreeGrafter"/>
</dbReference>
<evidence type="ECO:0008006" key="9">
    <source>
        <dbReference type="Google" id="ProtNLM"/>
    </source>
</evidence>
<dbReference type="Proteomes" id="UP000556026">
    <property type="component" value="Unassembled WGS sequence"/>
</dbReference>
<proteinExistence type="inferred from homology"/>
<keyword evidence="4" id="KW-0574">Periplasm</keyword>
<dbReference type="Pfam" id="PF07813">
    <property type="entry name" value="LTXXQ"/>
    <property type="match status" value="1"/>
</dbReference>
<evidence type="ECO:0000256" key="4">
    <source>
        <dbReference type="ARBA" id="ARBA00022764"/>
    </source>
</evidence>
<evidence type="ECO:0000256" key="3">
    <source>
        <dbReference type="ARBA" id="ARBA00022729"/>
    </source>
</evidence>